<dbReference type="AlphaFoldDB" id="A0AA88G6P0"/>
<sequence>MSKRSNCEFRHDSRTEYDEDSSHDHLEEHPNDENFEISREKKKRLIHHSEPQDSIITPIDQNVVTSWDDANGQLFVQLPCEIMFNIYKFLSVQDRAVKGLLYISKNITLQMLNINSIMSEDDLDSDETLRDERISCDSCEYYRLMVFLHHRKVIEDITDYATNRIIYLKCYENFNTTYNNVTNEWHRLKYSEKVRELGKEKSMFRYLIQNEPGLYSSSQIRFKLIKAIRTMNNLFPGWLTTYLQCDVTGDQKLDEIMQSNINLRNLRNVLACSRRVAIPVVSLDSSLDEDVRLEKTKREVIEILFEKQIRKRAKKQRNWKHVLTLFLKTRTVKTQVKEKLRTLAKKVLNAELFTGVKGRGAVHWDRSLTKHNIDLNSKEIVEKQFNFPKDFKETVEKVIQLLNTLDSKSRHFFMFRRDYAIGKNRHASQCHRYLQQNAGRNHTVKSVSNGFVSLYPRLIYLVKTIFANSEYQSPFYKQISMTTTRSNGRHFRSCMNSSLEQQTFSEVWNMDIIHPNSMMDFLNDLTEFFVNHWKEFCSEIYSSGVLTQVIDTDRFVVDFFVDGSFTCFRNIFLIHQCSWEEHLKFFQKLILSKYHSEFDKYGKVLVEIIDNENDNNTTRELIQTLKTIPSPRRKYTSGKLRIFDKYYHVKEDSSEDYFPPIFHRRGRGRGRGGYY</sequence>
<protein>
    <submittedName>
        <fullName evidence="2">Uncharacterized protein</fullName>
    </submittedName>
</protein>
<reference evidence="2 3" key="1">
    <citation type="journal article" date="2018" name="BMC Genomics">
        <title>The genome of Naegleria lovaniensis, the basis for a comparative approach to unravel pathogenicity factors of the human pathogenic amoeba N. fowleri.</title>
        <authorList>
            <person name="Liechti N."/>
            <person name="Schurch N."/>
            <person name="Bruggmann R."/>
            <person name="Wittwer M."/>
        </authorList>
    </citation>
    <scope>NUCLEOTIDE SEQUENCE [LARGE SCALE GENOMIC DNA]</scope>
    <source>
        <strain evidence="2 3">ATCC 30569</strain>
    </source>
</reference>
<evidence type="ECO:0000313" key="3">
    <source>
        <dbReference type="Proteomes" id="UP000816034"/>
    </source>
</evidence>
<dbReference type="Proteomes" id="UP000816034">
    <property type="component" value="Unassembled WGS sequence"/>
</dbReference>
<proteinExistence type="predicted"/>
<evidence type="ECO:0000313" key="2">
    <source>
        <dbReference type="EMBL" id="KAG2372857.1"/>
    </source>
</evidence>
<evidence type="ECO:0000256" key="1">
    <source>
        <dbReference type="SAM" id="MobiDB-lite"/>
    </source>
</evidence>
<dbReference type="EMBL" id="PYSW02000065">
    <property type="protein sequence ID" value="KAG2372857.1"/>
    <property type="molecule type" value="Genomic_DNA"/>
</dbReference>
<comment type="caution">
    <text evidence="2">The sequence shown here is derived from an EMBL/GenBank/DDBJ whole genome shotgun (WGS) entry which is preliminary data.</text>
</comment>
<dbReference type="RefSeq" id="XP_044542032.1">
    <property type="nucleotide sequence ID" value="XM_044688899.1"/>
</dbReference>
<dbReference type="GeneID" id="68105517"/>
<keyword evidence="3" id="KW-1185">Reference proteome</keyword>
<feature type="region of interest" description="Disordered" evidence="1">
    <location>
        <begin position="1"/>
        <end position="36"/>
    </location>
</feature>
<organism evidence="2 3">
    <name type="scientific">Naegleria lovaniensis</name>
    <name type="common">Amoeba</name>
    <dbReference type="NCBI Taxonomy" id="51637"/>
    <lineage>
        <taxon>Eukaryota</taxon>
        <taxon>Discoba</taxon>
        <taxon>Heterolobosea</taxon>
        <taxon>Tetramitia</taxon>
        <taxon>Eutetramitia</taxon>
        <taxon>Vahlkampfiidae</taxon>
        <taxon>Naegleria</taxon>
    </lineage>
</organism>
<gene>
    <name evidence="2" type="ORF">C9374_013064</name>
</gene>
<name>A0AA88G6P0_NAELO</name>
<accession>A0AA88G6P0</accession>